<keyword evidence="6" id="KW-1133">Transmembrane helix</keyword>
<comment type="subcellular location">
    <subcellularLocation>
        <location evidence="1">Mitochondrion inner membrane</location>
        <topology evidence="1">Multi-pass membrane protein</topology>
    </subcellularLocation>
</comment>
<dbReference type="Pfam" id="PF00153">
    <property type="entry name" value="Mito_carr"/>
    <property type="match status" value="3"/>
</dbReference>
<evidence type="ECO:0000256" key="10">
    <source>
        <dbReference type="RuleBase" id="RU000488"/>
    </source>
</evidence>
<evidence type="ECO:0000256" key="5">
    <source>
        <dbReference type="ARBA" id="ARBA00022792"/>
    </source>
</evidence>
<evidence type="ECO:0000256" key="3">
    <source>
        <dbReference type="ARBA" id="ARBA00022692"/>
    </source>
</evidence>
<dbReference type="PANTHER" id="PTHR45829:SF4">
    <property type="entry name" value="MITOCHONDRIAL CARRIER PROTEIN RIM2"/>
    <property type="match status" value="1"/>
</dbReference>
<evidence type="ECO:0000256" key="4">
    <source>
        <dbReference type="ARBA" id="ARBA00022737"/>
    </source>
</evidence>
<dbReference type="AlphaFoldDB" id="A0A061IUW7"/>
<evidence type="ECO:0000256" key="6">
    <source>
        <dbReference type="ARBA" id="ARBA00022989"/>
    </source>
</evidence>
<proteinExistence type="inferred from homology"/>
<gene>
    <name evidence="11" type="ORF">TRSC58_05878</name>
</gene>
<evidence type="ECO:0000256" key="2">
    <source>
        <dbReference type="ARBA" id="ARBA00022448"/>
    </source>
</evidence>
<dbReference type="InterPro" id="IPR023395">
    <property type="entry name" value="MCP_dom_sf"/>
</dbReference>
<evidence type="ECO:0000313" key="11">
    <source>
        <dbReference type="EMBL" id="ESL06449.1"/>
    </source>
</evidence>
<keyword evidence="5" id="KW-0999">Mitochondrion inner membrane</keyword>
<sequence length="325" mass="36217">MSNDARAPTLGREREYAVSVFAGSFAGVCSTVVTNPLDTIRVRLSSSRSATGKAHKSLLHTVKDLFGGGIRHAFSCGLWANMMASLPSNGIYLPTYRFLQEEMTQLGVDERIRPALCAFGGVCVTNSTLAPLFLVRTRVQVDDRLSVREVFRDVLRREGFIGFYRGTLTNILGRFVEEGLFWTVYELLKRVTREGTFQDSNNFFVASAAVLSLSMFAKLTAVGVAYPYNVVMNHMRTVNQVTRQCEHTRVLPTIRHIYRADGLIGFYKGLSPHLLRSVISKATQIYSFEVIMYAYMCFDARHAAQPLHSLPPVGVTPVLGMPEAE</sequence>
<feature type="repeat" description="Solcar" evidence="9">
    <location>
        <begin position="14"/>
        <end position="102"/>
    </location>
</feature>
<dbReference type="Gene3D" id="1.50.40.10">
    <property type="entry name" value="Mitochondrial carrier domain"/>
    <property type="match status" value="2"/>
</dbReference>
<keyword evidence="2 10" id="KW-0813">Transport</keyword>
<evidence type="ECO:0000256" key="8">
    <source>
        <dbReference type="ARBA" id="ARBA00023136"/>
    </source>
</evidence>
<keyword evidence="12" id="KW-1185">Reference proteome</keyword>
<dbReference type="OrthoDB" id="269120at2759"/>
<dbReference type="InterPro" id="IPR049562">
    <property type="entry name" value="SLC25A33/36-like"/>
</dbReference>
<dbReference type="VEuPathDB" id="TriTrypDB:TRSC58_05878"/>
<keyword evidence="3 9" id="KW-0812">Transmembrane</keyword>
<protein>
    <submittedName>
        <fullName evidence="11">Mitochondrial carrier protein</fullName>
    </submittedName>
</protein>
<dbReference type="Proteomes" id="UP000031737">
    <property type="component" value="Unassembled WGS sequence"/>
</dbReference>
<keyword evidence="8 9" id="KW-0472">Membrane</keyword>
<name>A0A061IUW7_TRYRA</name>
<dbReference type="PANTHER" id="PTHR45829">
    <property type="entry name" value="MITOCHONDRIAL CARRIER PROTEIN RIM2"/>
    <property type="match status" value="1"/>
</dbReference>
<dbReference type="SUPFAM" id="SSF103506">
    <property type="entry name" value="Mitochondrial carrier"/>
    <property type="match status" value="1"/>
</dbReference>
<feature type="repeat" description="Solcar" evidence="9">
    <location>
        <begin position="109"/>
        <end position="191"/>
    </location>
</feature>
<dbReference type="EMBL" id="AUPL01005878">
    <property type="protein sequence ID" value="ESL06449.1"/>
    <property type="molecule type" value="Genomic_DNA"/>
</dbReference>
<keyword evidence="4" id="KW-0677">Repeat</keyword>
<dbReference type="GO" id="GO:0005743">
    <property type="term" value="C:mitochondrial inner membrane"/>
    <property type="evidence" value="ECO:0007669"/>
    <property type="project" value="UniProtKB-SubCell"/>
</dbReference>
<feature type="repeat" description="Solcar" evidence="9">
    <location>
        <begin position="205"/>
        <end position="294"/>
    </location>
</feature>
<dbReference type="GO" id="GO:1990519">
    <property type="term" value="P:pyrimidine nucleotide import into mitochondrion"/>
    <property type="evidence" value="ECO:0007669"/>
    <property type="project" value="TreeGrafter"/>
</dbReference>
<organism evidence="11 12">
    <name type="scientific">Trypanosoma rangeli SC58</name>
    <dbReference type="NCBI Taxonomy" id="429131"/>
    <lineage>
        <taxon>Eukaryota</taxon>
        <taxon>Discoba</taxon>
        <taxon>Euglenozoa</taxon>
        <taxon>Kinetoplastea</taxon>
        <taxon>Metakinetoplastina</taxon>
        <taxon>Trypanosomatida</taxon>
        <taxon>Trypanosomatidae</taxon>
        <taxon>Trypanosoma</taxon>
        <taxon>Herpetosoma</taxon>
    </lineage>
</organism>
<evidence type="ECO:0000256" key="9">
    <source>
        <dbReference type="PROSITE-ProRule" id="PRU00282"/>
    </source>
</evidence>
<evidence type="ECO:0000256" key="1">
    <source>
        <dbReference type="ARBA" id="ARBA00004448"/>
    </source>
</evidence>
<comment type="similarity">
    <text evidence="10">Belongs to the mitochondrial carrier (TC 2.A.29) family.</text>
</comment>
<dbReference type="InterPro" id="IPR018108">
    <property type="entry name" value="MCP_transmembrane"/>
</dbReference>
<dbReference type="PROSITE" id="PS50920">
    <property type="entry name" value="SOLCAR"/>
    <property type="match status" value="3"/>
</dbReference>
<evidence type="ECO:0000256" key="7">
    <source>
        <dbReference type="ARBA" id="ARBA00023128"/>
    </source>
</evidence>
<reference evidence="11 12" key="1">
    <citation type="submission" date="2013-07" db="EMBL/GenBank/DDBJ databases">
        <authorList>
            <person name="Stoco P.H."/>
            <person name="Wagner G."/>
            <person name="Gerber A."/>
            <person name="Zaha A."/>
            <person name="Thompson C."/>
            <person name="Bartholomeu D.C."/>
            <person name="Luckemeyer D.D."/>
            <person name="Bahia D."/>
            <person name="Loreto E."/>
            <person name="Prestes E.B."/>
            <person name="Lima F.M."/>
            <person name="Rodrigues-Luiz G."/>
            <person name="Vallejo G.A."/>
            <person name="Filho J.F."/>
            <person name="Monteiro K.M."/>
            <person name="Tyler K.M."/>
            <person name="de Almeida L.G."/>
            <person name="Ortiz M.F."/>
            <person name="Siervo M.A."/>
            <person name="de Moraes M.H."/>
            <person name="Cunha O.L."/>
            <person name="Mendonca-Neto R."/>
            <person name="Silva R."/>
            <person name="Teixeira S.M."/>
            <person name="Murta S.M."/>
            <person name="Sincero T.C."/>
            <person name="Mendes T.A."/>
            <person name="Urmenyi T.P."/>
            <person name="Silva V.G."/>
            <person name="da Rocha W.D."/>
            <person name="Andersson B."/>
            <person name="Romanha A.J."/>
            <person name="Steindel M."/>
            <person name="de Vasconcelos A.T."/>
            <person name="Grisard E.C."/>
        </authorList>
    </citation>
    <scope>NUCLEOTIDE SEQUENCE [LARGE SCALE GENOMIC DNA]</scope>
    <source>
        <strain evidence="11 12">SC58</strain>
    </source>
</reference>
<keyword evidence="7" id="KW-0496">Mitochondrion</keyword>
<comment type="caution">
    <text evidence="11">The sequence shown here is derived from an EMBL/GenBank/DDBJ whole genome shotgun (WGS) entry which is preliminary data.</text>
</comment>
<evidence type="ECO:0000313" key="12">
    <source>
        <dbReference type="Proteomes" id="UP000031737"/>
    </source>
</evidence>
<accession>A0A061IUW7</accession>
<dbReference type="GO" id="GO:0015218">
    <property type="term" value="F:pyrimidine nucleotide transmembrane transporter activity"/>
    <property type="evidence" value="ECO:0007669"/>
    <property type="project" value="InterPro"/>
</dbReference>